<proteinExistence type="predicted"/>
<sequence length="293" mass="32200">MPRYHQLVSFMADVRRANPGFTLKRSSLKSLIALLNDSTSTAMQITMAMQKIPVLKAAKYRDALWYLQVTYPGFHPLNLPIGIHSQGKTNAARYSRTPLTQAYDPSSMPPTRNIPPSAWLNQTVEQWLLTENGSVGVVIIHLSGLQDPMKDLFNGRASVDHMNSVLRIARLKGADLLCLHMKGNPVCPELSDAANAYGDRKTDILISKYHMGGHSADFINFANTHDHVVVIGFDADICVNANLFGANEKSPNGQYIPPLTSLTNVVTSRALLVTTGLIYPIGNRNEYGVINAT</sequence>
<keyword evidence="2" id="KW-1185">Reference proteome</keyword>
<dbReference type="EMBL" id="FOLO01000050">
    <property type="protein sequence ID" value="SFD34855.1"/>
    <property type="molecule type" value="Genomic_DNA"/>
</dbReference>
<reference evidence="1 2" key="1">
    <citation type="submission" date="2016-10" db="EMBL/GenBank/DDBJ databases">
        <authorList>
            <person name="de Groot N.N."/>
        </authorList>
    </citation>
    <scope>NUCLEOTIDE SEQUENCE [LARGE SCALE GENOMIC DNA]</scope>
    <source>
        <strain evidence="1 2">DSM 6059</strain>
    </source>
</reference>
<accession>A0A1I1RKI1</accession>
<dbReference type="SUPFAM" id="SSF52499">
    <property type="entry name" value="Isochorismatase-like hydrolases"/>
    <property type="match status" value="1"/>
</dbReference>
<evidence type="ECO:0000313" key="1">
    <source>
        <dbReference type="EMBL" id="SFD34855.1"/>
    </source>
</evidence>
<dbReference type="RefSeq" id="WP_091989506.1">
    <property type="nucleotide sequence ID" value="NZ_FOLO01000050.1"/>
</dbReference>
<dbReference type="AlphaFoldDB" id="A0A1I1RKI1"/>
<dbReference type="OrthoDB" id="7056118at2"/>
<protein>
    <submittedName>
        <fullName evidence="1">Uncharacterized protein</fullName>
    </submittedName>
</protein>
<organism evidence="1 2">
    <name type="scientific">Pseudoalteromonas denitrificans DSM 6059</name>
    <dbReference type="NCBI Taxonomy" id="1123010"/>
    <lineage>
        <taxon>Bacteria</taxon>
        <taxon>Pseudomonadati</taxon>
        <taxon>Pseudomonadota</taxon>
        <taxon>Gammaproteobacteria</taxon>
        <taxon>Alteromonadales</taxon>
        <taxon>Pseudoalteromonadaceae</taxon>
        <taxon>Pseudoalteromonas</taxon>
    </lineage>
</organism>
<dbReference type="InterPro" id="IPR036380">
    <property type="entry name" value="Isochorismatase-like_sf"/>
</dbReference>
<gene>
    <name evidence="1" type="ORF">SAMN02745724_04273</name>
</gene>
<dbReference type="Proteomes" id="UP000198862">
    <property type="component" value="Unassembled WGS sequence"/>
</dbReference>
<evidence type="ECO:0000313" key="2">
    <source>
        <dbReference type="Proteomes" id="UP000198862"/>
    </source>
</evidence>
<name>A0A1I1RKI1_9GAMM</name>